<protein>
    <submittedName>
        <fullName evidence="2">Uncharacterized protein</fullName>
    </submittedName>
</protein>
<sequence>AAPCAAGAAPGAGAPGAGAPGAGAPGADAQHYIYNSVFSVLEKEEF</sequence>
<reference evidence="2 3" key="1">
    <citation type="journal article" date="2018" name="Front. Plant Sci.">
        <title>Red Clover (Trifolium pratense) and Zigzag Clover (T. medium) - A Picture of Genomic Similarities and Differences.</title>
        <authorList>
            <person name="Dluhosova J."/>
            <person name="Istvanek J."/>
            <person name="Nedelnik J."/>
            <person name="Repkova J."/>
        </authorList>
    </citation>
    <scope>NUCLEOTIDE SEQUENCE [LARGE SCALE GENOMIC DNA]</scope>
    <source>
        <strain evidence="3">cv. 10/8</strain>
        <tissue evidence="2">Leaf</tissue>
    </source>
</reference>
<dbReference type="EMBL" id="LXQA010746952">
    <property type="protein sequence ID" value="MCI68991.1"/>
    <property type="molecule type" value="Genomic_DNA"/>
</dbReference>
<evidence type="ECO:0000313" key="3">
    <source>
        <dbReference type="Proteomes" id="UP000265520"/>
    </source>
</evidence>
<evidence type="ECO:0000313" key="2">
    <source>
        <dbReference type="EMBL" id="MCI68991.1"/>
    </source>
</evidence>
<keyword evidence="3" id="KW-1185">Reference proteome</keyword>
<evidence type="ECO:0000256" key="1">
    <source>
        <dbReference type="SAM" id="MobiDB-lite"/>
    </source>
</evidence>
<organism evidence="2 3">
    <name type="scientific">Trifolium medium</name>
    <dbReference type="NCBI Taxonomy" id="97028"/>
    <lineage>
        <taxon>Eukaryota</taxon>
        <taxon>Viridiplantae</taxon>
        <taxon>Streptophyta</taxon>
        <taxon>Embryophyta</taxon>
        <taxon>Tracheophyta</taxon>
        <taxon>Spermatophyta</taxon>
        <taxon>Magnoliopsida</taxon>
        <taxon>eudicotyledons</taxon>
        <taxon>Gunneridae</taxon>
        <taxon>Pentapetalae</taxon>
        <taxon>rosids</taxon>
        <taxon>fabids</taxon>
        <taxon>Fabales</taxon>
        <taxon>Fabaceae</taxon>
        <taxon>Papilionoideae</taxon>
        <taxon>50 kb inversion clade</taxon>
        <taxon>NPAAA clade</taxon>
        <taxon>Hologalegina</taxon>
        <taxon>IRL clade</taxon>
        <taxon>Trifolieae</taxon>
        <taxon>Trifolium</taxon>
    </lineage>
</organism>
<dbReference type="AlphaFoldDB" id="A0A392U674"/>
<feature type="compositionally biased region" description="Low complexity" evidence="1">
    <location>
        <begin position="1"/>
        <end position="12"/>
    </location>
</feature>
<accession>A0A392U674</accession>
<feature type="compositionally biased region" description="Gly residues" evidence="1">
    <location>
        <begin position="13"/>
        <end position="24"/>
    </location>
</feature>
<feature type="non-terminal residue" evidence="2">
    <location>
        <position position="1"/>
    </location>
</feature>
<name>A0A392U674_9FABA</name>
<proteinExistence type="predicted"/>
<comment type="caution">
    <text evidence="2">The sequence shown here is derived from an EMBL/GenBank/DDBJ whole genome shotgun (WGS) entry which is preliminary data.</text>
</comment>
<feature type="region of interest" description="Disordered" evidence="1">
    <location>
        <begin position="1"/>
        <end position="24"/>
    </location>
</feature>
<dbReference type="Proteomes" id="UP000265520">
    <property type="component" value="Unassembled WGS sequence"/>
</dbReference>